<dbReference type="GO" id="GO:0140664">
    <property type="term" value="F:ATP-dependent DNA damage sensor activity"/>
    <property type="evidence" value="ECO:0007669"/>
    <property type="project" value="InterPro"/>
</dbReference>
<dbReference type="GO" id="GO:0003690">
    <property type="term" value="F:double-stranded DNA binding"/>
    <property type="evidence" value="ECO:0007669"/>
    <property type="project" value="TreeGrafter"/>
</dbReference>
<comment type="caution">
    <text evidence="2">The sequence shown here is derived from an EMBL/GenBank/DDBJ whole genome shotgun (WGS) entry which is preliminary data.</text>
</comment>
<protein>
    <recommendedName>
        <fullName evidence="1">RecA family profile 1 domain-containing protein</fullName>
    </recommendedName>
</protein>
<dbReference type="OrthoDB" id="1861185at2759"/>
<dbReference type="InterPro" id="IPR003593">
    <property type="entry name" value="AAA+_ATPase"/>
</dbReference>
<dbReference type="EMBL" id="JAHMUF010000014">
    <property type="protein sequence ID" value="KAG7192956.1"/>
    <property type="molecule type" value="Genomic_DNA"/>
</dbReference>
<evidence type="ECO:0000259" key="1">
    <source>
        <dbReference type="PROSITE" id="PS50162"/>
    </source>
</evidence>
<reference evidence="2" key="1">
    <citation type="submission" date="2021-03" db="EMBL/GenBank/DDBJ databases">
        <authorList>
            <person name="Palmer J.M."/>
        </authorList>
    </citation>
    <scope>NUCLEOTIDE SEQUENCE</scope>
    <source>
        <strain evidence="2">ARV_011</strain>
    </source>
</reference>
<dbReference type="GO" id="GO:0005524">
    <property type="term" value="F:ATP binding"/>
    <property type="evidence" value="ECO:0007669"/>
    <property type="project" value="UniProtKB-KW"/>
</dbReference>
<dbReference type="PANTHER" id="PTHR22942:SF66">
    <property type="entry name" value="RE19845P"/>
    <property type="match status" value="1"/>
</dbReference>
<dbReference type="InterPro" id="IPR027417">
    <property type="entry name" value="P-loop_NTPase"/>
</dbReference>
<dbReference type="GO" id="GO:0042148">
    <property type="term" value="P:DNA strand invasion"/>
    <property type="evidence" value="ECO:0007669"/>
    <property type="project" value="TreeGrafter"/>
</dbReference>
<accession>A0A9P8AH51</accession>
<dbReference type="GeneID" id="66114435"/>
<dbReference type="InterPro" id="IPR020588">
    <property type="entry name" value="RecA_ATP-bd"/>
</dbReference>
<dbReference type="AlphaFoldDB" id="A0A9P8AH51"/>
<dbReference type="Pfam" id="PF06745">
    <property type="entry name" value="ATPase"/>
    <property type="match status" value="1"/>
</dbReference>
<organism evidence="2 3">
    <name type="scientific">Scheffersomyces spartinae</name>
    <dbReference type="NCBI Taxonomy" id="45513"/>
    <lineage>
        <taxon>Eukaryota</taxon>
        <taxon>Fungi</taxon>
        <taxon>Dikarya</taxon>
        <taxon>Ascomycota</taxon>
        <taxon>Saccharomycotina</taxon>
        <taxon>Pichiomycetes</taxon>
        <taxon>Debaryomycetaceae</taxon>
        <taxon>Scheffersomyces</taxon>
    </lineage>
</organism>
<keyword evidence="3" id="KW-1185">Reference proteome</keyword>
<dbReference type="SMART" id="SM00382">
    <property type="entry name" value="AAA"/>
    <property type="match status" value="1"/>
</dbReference>
<name>A0A9P8AH51_9ASCO</name>
<evidence type="ECO:0000313" key="3">
    <source>
        <dbReference type="Proteomes" id="UP000790833"/>
    </source>
</evidence>
<feature type="domain" description="RecA family profile 1" evidence="1">
    <location>
        <begin position="72"/>
        <end position="275"/>
    </location>
</feature>
<dbReference type="GO" id="GO:0000150">
    <property type="term" value="F:DNA strand exchange activity"/>
    <property type="evidence" value="ECO:0007669"/>
    <property type="project" value="TreeGrafter"/>
</dbReference>
<dbReference type="Gene3D" id="3.40.50.300">
    <property type="entry name" value="P-loop containing nucleotide triphosphate hydrolases"/>
    <property type="match status" value="1"/>
</dbReference>
<proteinExistence type="predicted"/>
<dbReference type="GO" id="GO:0003697">
    <property type="term" value="F:single-stranded DNA binding"/>
    <property type="evidence" value="ECO:0007669"/>
    <property type="project" value="TreeGrafter"/>
</dbReference>
<dbReference type="PROSITE" id="PS50162">
    <property type="entry name" value="RECA_2"/>
    <property type="match status" value="1"/>
</dbReference>
<dbReference type="Proteomes" id="UP000790833">
    <property type="component" value="Unassembled WGS sequence"/>
</dbReference>
<sequence>MDTGLDCLETEFPRLHELLVLHGLTCMDLLLMGNACQVARRVGRSALEVGEYLAKLRLLIQCSERKLDKNQIDLHVSTGLPSLDAQLGGGIIYGDVTEVVGASGSGKSQFLLNLALRIQPCIVITTEAPLETRRMSDMIPKTEAKEPILNNVSYIYCPDLEYQDHILYTQLPIKLLEGGIKCVIIDSISHHLRRDDAITPSDYLIRQLLEQQKQLNCEGLKHFEHEHDQMRNLFFKSDAKYTDRQSKQQYVHGLYSYLLRLAREYHIAIVVANQVSDYSTPFEDCVTSNALDLDCQIGLYSGWDNSTAYNSCHPESLLQVNFNRSLDLQEALMGSIFENLDEPPSKRSKVDEMQSSLHRLSTSEQMQMLDELHSYTGMVTKKQVPTLGYPWSRFVRNRILLIKTYKPIYKDDVAISQSDNSSRLNTQRKPLRSLDSIIGGWQIERYCRVASSPFVTCNTSNYSKIPFLIETAGISEVKKS</sequence>
<dbReference type="RefSeq" id="XP_043048505.1">
    <property type="nucleotide sequence ID" value="XM_043191873.1"/>
</dbReference>
<dbReference type="GO" id="GO:0000730">
    <property type="term" value="P:DNA recombinase assembly"/>
    <property type="evidence" value="ECO:0007669"/>
    <property type="project" value="TreeGrafter"/>
</dbReference>
<dbReference type="SUPFAM" id="SSF52540">
    <property type="entry name" value="P-loop containing nucleoside triphosphate hydrolases"/>
    <property type="match status" value="1"/>
</dbReference>
<evidence type="ECO:0000313" key="2">
    <source>
        <dbReference type="EMBL" id="KAG7192956.1"/>
    </source>
</evidence>
<dbReference type="GO" id="GO:0061982">
    <property type="term" value="P:meiosis I cell cycle process"/>
    <property type="evidence" value="ECO:0007669"/>
    <property type="project" value="UniProtKB-ARBA"/>
</dbReference>
<dbReference type="InterPro" id="IPR014774">
    <property type="entry name" value="KaiC-like_dom"/>
</dbReference>
<dbReference type="PANTHER" id="PTHR22942">
    <property type="entry name" value="RECA/RAD51/RADA DNA STRAND-PAIRING FAMILY MEMBER"/>
    <property type="match status" value="1"/>
</dbReference>
<dbReference type="GO" id="GO:0006312">
    <property type="term" value="P:mitotic recombination"/>
    <property type="evidence" value="ECO:0007669"/>
    <property type="project" value="TreeGrafter"/>
</dbReference>
<gene>
    <name evidence="2" type="ORF">KQ657_001061</name>
</gene>